<dbReference type="SUPFAM" id="SSF56574">
    <property type="entry name" value="Serpins"/>
    <property type="match status" value="1"/>
</dbReference>
<evidence type="ECO:0000313" key="8">
    <source>
        <dbReference type="RefSeq" id="XP_003737604.1"/>
    </source>
</evidence>
<dbReference type="InterPro" id="IPR000215">
    <property type="entry name" value="Serpin_fam"/>
</dbReference>
<proteinExistence type="inferred from homology"/>
<organism evidence="7 8">
    <name type="scientific">Galendromus occidentalis</name>
    <name type="common">western predatory mite</name>
    <dbReference type="NCBI Taxonomy" id="34638"/>
    <lineage>
        <taxon>Eukaryota</taxon>
        <taxon>Metazoa</taxon>
        <taxon>Ecdysozoa</taxon>
        <taxon>Arthropoda</taxon>
        <taxon>Chelicerata</taxon>
        <taxon>Arachnida</taxon>
        <taxon>Acari</taxon>
        <taxon>Parasitiformes</taxon>
        <taxon>Mesostigmata</taxon>
        <taxon>Gamasina</taxon>
        <taxon>Phytoseioidea</taxon>
        <taxon>Phytoseiidae</taxon>
        <taxon>Typhlodrominae</taxon>
        <taxon>Galendromus</taxon>
    </lineage>
</organism>
<evidence type="ECO:0000256" key="1">
    <source>
        <dbReference type="ARBA" id="ARBA00009500"/>
    </source>
</evidence>
<dbReference type="Pfam" id="PF00079">
    <property type="entry name" value="Serpin"/>
    <property type="match status" value="1"/>
</dbReference>
<evidence type="ECO:0000256" key="2">
    <source>
        <dbReference type="ARBA" id="ARBA00022690"/>
    </source>
</evidence>
<dbReference type="Proteomes" id="UP000694867">
    <property type="component" value="Unplaced"/>
</dbReference>
<dbReference type="KEGG" id="goe:100905410"/>
<dbReference type="GO" id="GO:0005615">
    <property type="term" value="C:extracellular space"/>
    <property type="evidence" value="ECO:0007669"/>
    <property type="project" value="InterPro"/>
</dbReference>
<dbReference type="CDD" id="cd00172">
    <property type="entry name" value="serpin"/>
    <property type="match status" value="1"/>
</dbReference>
<dbReference type="Gene3D" id="3.30.497.10">
    <property type="entry name" value="Antithrombin, subunit I, domain 2"/>
    <property type="match status" value="1"/>
</dbReference>
<name>A0AAJ6QME5_9ACAR</name>
<evidence type="ECO:0000256" key="4">
    <source>
        <dbReference type="ARBA" id="ARBA00023180"/>
    </source>
</evidence>
<keyword evidence="7" id="KW-1185">Reference proteome</keyword>
<dbReference type="GO" id="GO:0004867">
    <property type="term" value="F:serine-type endopeptidase inhibitor activity"/>
    <property type="evidence" value="ECO:0007669"/>
    <property type="project" value="UniProtKB-KW"/>
</dbReference>
<keyword evidence="4" id="KW-0325">Glycoprotein</keyword>
<dbReference type="RefSeq" id="XP_003737604.1">
    <property type="nucleotide sequence ID" value="XM_003737556.2"/>
</dbReference>
<dbReference type="Gene3D" id="2.30.39.10">
    <property type="entry name" value="Alpha-1-antitrypsin, domain 1"/>
    <property type="match status" value="1"/>
</dbReference>
<evidence type="ECO:0000259" key="6">
    <source>
        <dbReference type="SMART" id="SM00093"/>
    </source>
</evidence>
<dbReference type="PANTHER" id="PTHR11461">
    <property type="entry name" value="SERINE PROTEASE INHIBITOR, SERPIN"/>
    <property type="match status" value="1"/>
</dbReference>
<dbReference type="SMART" id="SM00093">
    <property type="entry name" value="SERPIN"/>
    <property type="match status" value="1"/>
</dbReference>
<accession>A0AAJ6QME5</accession>
<dbReference type="AlphaFoldDB" id="A0AAJ6QME5"/>
<dbReference type="InterPro" id="IPR042178">
    <property type="entry name" value="Serpin_sf_1"/>
</dbReference>
<dbReference type="InterPro" id="IPR023796">
    <property type="entry name" value="Serpin_dom"/>
</dbReference>
<dbReference type="InterPro" id="IPR042185">
    <property type="entry name" value="Serpin_sf_2"/>
</dbReference>
<gene>
    <name evidence="8" type="primary">LOC100905410</name>
</gene>
<dbReference type="PANTHER" id="PTHR11461:SF211">
    <property type="entry name" value="GH10112P-RELATED"/>
    <property type="match status" value="1"/>
</dbReference>
<evidence type="ECO:0000256" key="3">
    <source>
        <dbReference type="ARBA" id="ARBA00022900"/>
    </source>
</evidence>
<feature type="domain" description="Serpin" evidence="6">
    <location>
        <begin position="22"/>
        <end position="386"/>
    </location>
</feature>
<sequence length="388" mass="43531">MDAFLNLWKKSSEHDFKYSLATSLLQKLCRDERKNFVISPLSLGTCLGMVLLGMKGKTRKELLDFMKASDENSLHSAFETLLSDDKSPFKIANKVLADKSCVIREESEASLKTKYKAEIDSVDFTRSAKEIEDQINTWVANKTNKRIPKLISENSLKPDHILVLLNAIYFKATWLHEFSPLREKENFKLRSGDVIKANFMMKSSSSFGYGESDSLRLAKIPYEEQNVYMVAAIPKDEEKHIDDVIAGMSISELASTIESVEQQPGTIVALTMPKFKIAYDFEDLPKNLKGLGVNKMFIRGECDLGNLFSKVKDEPFVSEIIHKAVIEVNEKTTEATAATLIGCRVGCAPNRGPPPRRIALRLDRPFCFWILSGDNVVPFVGICADPTS</sequence>
<protein>
    <submittedName>
        <fullName evidence="8">Serpin B9</fullName>
    </submittedName>
</protein>
<dbReference type="GeneID" id="100905410"/>
<dbReference type="InterPro" id="IPR036186">
    <property type="entry name" value="Serpin_sf"/>
</dbReference>
<evidence type="ECO:0000256" key="5">
    <source>
        <dbReference type="RuleBase" id="RU000411"/>
    </source>
</evidence>
<comment type="similarity">
    <text evidence="1 5">Belongs to the serpin family.</text>
</comment>
<reference evidence="8" key="1">
    <citation type="submission" date="2025-08" db="UniProtKB">
        <authorList>
            <consortium name="RefSeq"/>
        </authorList>
    </citation>
    <scope>IDENTIFICATION</scope>
</reference>
<keyword evidence="3" id="KW-0722">Serine protease inhibitor</keyword>
<keyword evidence="2" id="KW-0646">Protease inhibitor</keyword>
<evidence type="ECO:0000313" key="7">
    <source>
        <dbReference type="Proteomes" id="UP000694867"/>
    </source>
</evidence>